<feature type="transmembrane region" description="Helical" evidence="1">
    <location>
        <begin position="200"/>
        <end position="233"/>
    </location>
</feature>
<organism evidence="2 3">
    <name type="scientific">Marinomonas spartinae</name>
    <dbReference type="NCBI Taxonomy" id="1792290"/>
    <lineage>
        <taxon>Bacteria</taxon>
        <taxon>Pseudomonadati</taxon>
        <taxon>Pseudomonadota</taxon>
        <taxon>Gammaproteobacteria</taxon>
        <taxon>Oceanospirillales</taxon>
        <taxon>Oceanospirillaceae</taxon>
        <taxon>Marinomonas</taxon>
    </lineage>
</organism>
<keyword evidence="1" id="KW-1133">Transmembrane helix</keyword>
<keyword evidence="1" id="KW-0472">Membrane</keyword>
<gene>
    <name evidence="2" type="ORF">MSP8886_00402</name>
</gene>
<name>A0A1A8T1L1_9GAMM</name>
<dbReference type="EMBL" id="FLOB01000001">
    <property type="protein sequence ID" value="SBS25839.1"/>
    <property type="molecule type" value="Genomic_DNA"/>
</dbReference>
<proteinExistence type="predicted"/>
<protein>
    <submittedName>
        <fullName evidence="2">Uncharacterized protein</fullName>
    </submittedName>
</protein>
<dbReference type="STRING" id="1792290.MSP8886_00402"/>
<dbReference type="Proteomes" id="UP000092544">
    <property type="component" value="Unassembled WGS sequence"/>
</dbReference>
<keyword evidence="1" id="KW-0812">Transmembrane</keyword>
<accession>A0A1A8T1L1</accession>
<dbReference type="RefSeq" id="WP_067012166.1">
    <property type="nucleotide sequence ID" value="NZ_FLOB01000001.1"/>
</dbReference>
<dbReference type="AlphaFoldDB" id="A0A1A8T1L1"/>
<evidence type="ECO:0000313" key="2">
    <source>
        <dbReference type="EMBL" id="SBS25839.1"/>
    </source>
</evidence>
<reference evidence="2 3" key="1">
    <citation type="submission" date="2016-06" db="EMBL/GenBank/DDBJ databases">
        <authorList>
            <person name="Kjaerup R.B."/>
            <person name="Dalgaard T.S."/>
            <person name="Juul-Madsen H.R."/>
        </authorList>
    </citation>
    <scope>NUCLEOTIDE SEQUENCE [LARGE SCALE GENOMIC DNA]</scope>
    <source>
        <strain evidence="2 3">CECT 8886</strain>
    </source>
</reference>
<evidence type="ECO:0000313" key="3">
    <source>
        <dbReference type="Proteomes" id="UP000092544"/>
    </source>
</evidence>
<evidence type="ECO:0000256" key="1">
    <source>
        <dbReference type="SAM" id="Phobius"/>
    </source>
</evidence>
<feature type="transmembrane region" description="Helical" evidence="1">
    <location>
        <begin position="158"/>
        <end position="180"/>
    </location>
</feature>
<keyword evidence="3" id="KW-1185">Reference proteome</keyword>
<dbReference type="OrthoDB" id="5762578at2"/>
<sequence>MPDPFINQRPQDVIARQRFKSRLEKGFKENQCHVYVLTKEEFTCLWLETQKFYNKTEAQIKEELSNLTGLEATDFILSSAGNYGSIIKDTPAFLALVNDFKRSGNILGRYDIIIRNGWQYVSFKGNPRLRNIITRSRYLLTHTKIINMGIGIQGLKSGAVGGFYIGVLFSTTLDTINWIFKDNYRWTNWLGTVSTDIVKAAIGAAATALAIAFAAVLFPSVVIGFIAGVVVGLYVGFKLNEFDKIHHMTDKVINALNYVEKRAPLLEDKLYKVAFNSAGEAVGFFNIGIDKVGKFYNNSVSQGLIF</sequence>